<sequence>MRKSDMKKGKGKVKETVGKITGDKEREAEGKADRMEGKTREAAEEMRRVAEKAPDAMKRRAS</sequence>
<organism evidence="4 5">
    <name type="scientific">Streptomyces narbonensis</name>
    <dbReference type="NCBI Taxonomy" id="67333"/>
    <lineage>
        <taxon>Bacteria</taxon>
        <taxon>Bacillati</taxon>
        <taxon>Actinomycetota</taxon>
        <taxon>Actinomycetes</taxon>
        <taxon>Kitasatosporales</taxon>
        <taxon>Streptomycetaceae</taxon>
        <taxon>Streptomyces</taxon>
    </lineage>
</organism>
<evidence type="ECO:0000313" key="5">
    <source>
        <dbReference type="Proteomes" id="UP001551329"/>
    </source>
</evidence>
<evidence type="ECO:0000313" key="4">
    <source>
        <dbReference type="EMBL" id="MEU7075546.1"/>
    </source>
</evidence>
<accession>A0ABV3CL86</accession>
<dbReference type="RefSeq" id="WP_358478099.1">
    <property type="nucleotide sequence ID" value="NZ_JBEZAE010000040.1"/>
</dbReference>
<comment type="caution">
    <text evidence="4">The sequence shown here is derived from an EMBL/GenBank/DDBJ whole genome shotgun (WGS) entry which is preliminary data.</text>
</comment>
<feature type="region of interest" description="Disordered" evidence="2">
    <location>
        <begin position="1"/>
        <end position="62"/>
    </location>
</feature>
<protein>
    <submittedName>
        <fullName evidence="4">CsbD family protein</fullName>
    </submittedName>
</protein>
<name>A0ABV3CL86_9ACTN</name>
<dbReference type="InterPro" id="IPR008462">
    <property type="entry name" value="CsbD"/>
</dbReference>
<evidence type="ECO:0000256" key="1">
    <source>
        <dbReference type="ARBA" id="ARBA00009129"/>
    </source>
</evidence>
<gene>
    <name evidence="4" type="ORF">AB0A88_36310</name>
</gene>
<evidence type="ECO:0000256" key="2">
    <source>
        <dbReference type="SAM" id="MobiDB-lite"/>
    </source>
</evidence>
<dbReference type="Gene3D" id="1.10.1470.10">
    <property type="entry name" value="YjbJ"/>
    <property type="match status" value="1"/>
</dbReference>
<proteinExistence type="inferred from homology"/>
<comment type="similarity">
    <text evidence="1">Belongs to the UPF0337 (CsbD) family.</text>
</comment>
<keyword evidence="5" id="KW-1185">Reference proteome</keyword>
<dbReference type="Pfam" id="PF05532">
    <property type="entry name" value="CsbD"/>
    <property type="match status" value="1"/>
</dbReference>
<dbReference type="Proteomes" id="UP001551329">
    <property type="component" value="Unassembled WGS sequence"/>
</dbReference>
<dbReference type="SUPFAM" id="SSF69047">
    <property type="entry name" value="Hypothetical protein YjbJ"/>
    <property type="match status" value="1"/>
</dbReference>
<dbReference type="EMBL" id="JBEZAE010000040">
    <property type="protein sequence ID" value="MEU7075546.1"/>
    <property type="molecule type" value="Genomic_DNA"/>
</dbReference>
<reference evidence="4 5" key="1">
    <citation type="submission" date="2024-06" db="EMBL/GenBank/DDBJ databases">
        <title>The Natural Products Discovery Center: Release of the First 8490 Sequenced Strains for Exploring Actinobacteria Biosynthetic Diversity.</title>
        <authorList>
            <person name="Kalkreuter E."/>
            <person name="Kautsar S.A."/>
            <person name="Yang D."/>
            <person name="Bader C.D."/>
            <person name="Teijaro C.N."/>
            <person name="Fluegel L."/>
            <person name="Davis C.M."/>
            <person name="Simpson J.R."/>
            <person name="Lauterbach L."/>
            <person name="Steele A.D."/>
            <person name="Gui C."/>
            <person name="Meng S."/>
            <person name="Li G."/>
            <person name="Viehrig K."/>
            <person name="Ye F."/>
            <person name="Su P."/>
            <person name="Kiefer A.F."/>
            <person name="Nichols A."/>
            <person name="Cepeda A.J."/>
            <person name="Yan W."/>
            <person name="Fan B."/>
            <person name="Jiang Y."/>
            <person name="Adhikari A."/>
            <person name="Zheng C.-J."/>
            <person name="Schuster L."/>
            <person name="Cowan T.M."/>
            <person name="Smanski M.J."/>
            <person name="Chevrette M.G."/>
            <person name="De Carvalho L.P.S."/>
            <person name="Shen B."/>
        </authorList>
    </citation>
    <scope>NUCLEOTIDE SEQUENCE [LARGE SCALE GENOMIC DNA]</scope>
    <source>
        <strain evidence="4 5">NPDC045974</strain>
    </source>
</reference>
<dbReference type="InterPro" id="IPR036629">
    <property type="entry name" value="YjbJ_sf"/>
</dbReference>
<evidence type="ECO:0000259" key="3">
    <source>
        <dbReference type="Pfam" id="PF05532"/>
    </source>
</evidence>
<feature type="domain" description="CsbD-like" evidence="3">
    <location>
        <begin position="6"/>
        <end position="48"/>
    </location>
</feature>